<organism evidence="2 3">
    <name type="scientific">Halosegnis marinus</name>
    <dbReference type="NCBI Taxonomy" id="3034023"/>
    <lineage>
        <taxon>Archaea</taxon>
        <taxon>Methanobacteriati</taxon>
        <taxon>Methanobacteriota</taxon>
        <taxon>Stenosarchaea group</taxon>
        <taxon>Halobacteria</taxon>
        <taxon>Halobacteriales</taxon>
        <taxon>Natronomonadaceae</taxon>
        <taxon>Halosegnis</taxon>
    </lineage>
</organism>
<feature type="transmembrane region" description="Helical" evidence="1">
    <location>
        <begin position="80"/>
        <end position="97"/>
    </location>
</feature>
<reference evidence="2 3" key="1">
    <citation type="journal article" date="2019" name="Int. J. Syst. Evol. Microbiol.">
        <title>The Global Catalogue of Microorganisms (GCM) 10K type strain sequencing project: providing services to taxonomists for standard genome sequencing and annotation.</title>
        <authorList>
            <consortium name="The Broad Institute Genomics Platform"/>
            <consortium name="The Broad Institute Genome Sequencing Center for Infectious Disease"/>
            <person name="Wu L."/>
            <person name="Ma J."/>
        </authorList>
    </citation>
    <scope>NUCLEOTIDE SEQUENCE [LARGE SCALE GENOMIC DNA]</scope>
    <source>
        <strain evidence="2 3">DT85</strain>
    </source>
</reference>
<feature type="transmembrane region" description="Helical" evidence="1">
    <location>
        <begin position="12"/>
        <end position="30"/>
    </location>
</feature>
<keyword evidence="1" id="KW-0812">Transmembrane</keyword>
<keyword evidence="1" id="KW-1133">Transmembrane helix</keyword>
<dbReference type="Proteomes" id="UP001596398">
    <property type="component" value="Unassembled WGS sequence"/>
</dbReference>
<evidence type="ECO:0000313" key="3">
    <source>
        <dbReference type="Proteomes" id="UP001596398"/>
    </source>
</evidence>
<feature type="transmembrane region" description="Helical" evidence="1">
    <location>
        <begin position="109"/>
        <end position="126"/>
    </location>
</feature>
<gene>
    <name evidence="2" type="ORF">ACFQJ4_09800</name>
</gene>
<dbReference type="GeneID" id="79267302"/>
<sequence length="129" mass="12933">MDRPRVPLAPPRARYALVACAALAVLVASVVTPPGDGATGTLLGVPTDKWLHAAGYALLGAAAAYAAFDREGLDARRALAVVALVAAYGLAIEGIQAPLAARTADLADAAANAVGAVVGTLPWLGVRPR</sequence>
<dbReference type="AlphaFoldDB" id="A0ABD5ZQI6"/>
<comment type="caution">
    <text evidence="2">The sequence shown here is derived from an EMBL/GenBank/DDBJ whole genome shotgun (WGS) entry which is preliminary data.</text>
</comment>
<dbReference type="PANTHER" id="PTHR28008">
    <property type="entry name" value="DOMAIN PROTEIN, PUTATIVE (AFU_ORTHOLOGUE AFUA_3G10980)-RELATED"/>
    <property type="match status" value="1"/>
</dbReference>
<accession>A0ABD5ZQI6</accession>
<keyword evidence="1" id="KW-0472">Membrane</keyword>
<dbReference type="PANTHER" id="PTHR28008:SF1">
    <property type="entry name" value="DOMAIN PROTEIN, PUTATIVE (AFU_ORTHOLOGUE AFUA_3G10980)-RELATED"/>
    <property type="match status" value="1"/>
</dbReference>
<protein>
    <submittedName>
        <fullName evidence="2">VanZ family protein</fullName>
    </submittedName>
</protein>
<proteinExistence type="predicted"/>
<evidence type="ECO:0000256" key="1">
    <source>
        <dbReference type="SAM" id="Phobius"/>
    </source>
</evidence>
<feature type="transmembrane region" description="Helical" evidence="1">
    <location>
        <begin position="50"/>
        <end position="68"/>
    </location>
</feature>
<evidence type="ECO:0000313" key="2">
    <source>
        <dbReference type="EMBL" id="MFC7235605.1"/>
    </source>
</evidence>
<name>A0ABD5ZQI6_9EURY</name>
<keyword evidence="3" id="KW-1185">Reference proteome</keyword>
<dbReference type="EMBL" id="JBHTAP010000001">
    <property type="protein sequence ID" value="MFC7235605.1"/>
    <property type="molecule type" value="Genomic_DNA"/>
</dbReference>
<dbReference type="NCBIfam" id="NF037970">
    <property type="entry name" value="vanZ_1"/>
    <property type="match status" value="1"/>
</dbReference>
<dbReference type="RefSeq" id="WP_276233742.1">
    <property type="nucleotide sequence ID" value="NZ_CP119802.1"/>
</dbReference>